<dbReference type="Proteomes" id="UP001187734">
    <property type="component" value="Unassembled WGS sequence"/>
</dbReference>
<reference evidence="1" key="1">
    <citation type="submission" date="2018-03" db="EMBL/GenBank/DDBJ databases">
        <authorList>
            <person name="Guldener U."/>
        </authorList>
    </citation>
    <scope>NUCLEOTIDE SEQUENCE</scope>
</reference>
<dbReference type="PANTHER" id="PTHR37538">
    <property type="entry name" value="BTB DOMAIN-CONTAINING PROTEIN"/>
    <property type="match status" value="1"/>
</dbReference>
<keyword evidence="2" id="KW-1185">Reference proteome</keyword>
<dbReference type="EMBL" id="ONZP01000351">
    <property type="protein sequence ID" value="SPJ82248.1"/>
    <property type="molecule type" value="Genomic_DNA"/>
</dbReference>
<dbReference type="AlphaFoldDB" id="A0AAE8SLA5"/>
<proteinExistence type="predicted"/>
<evidence type="ECO:0000313" key="1">
    <source>
        <dbReference type="EMBL" id="SPJ82248.1"/>
    </source>
</evidence>
<evidence type="ECO:0000313" key="2">
    <source>
        <dbReference type="Proteomes" id="UP001187734"/>
    </source>
</evidence>
<gene>
    <name evidence="1" type="ORF">FTOL_09653</name>
</gene>
<name>A0AAE8SLA5_9HYPO</name>
<protein>
    <submittedName>
        <fullName evidence="1">Uncharacterized protein</fullName>
    </submittedName>
</protein>
<comment type="caution">
    <text evidence="1">The sequence shown here is derived from an EMBL/GenBank/DDBJ whole genome shotgun (WGS) entry which is preliminary data.</text>
</comment>
<sequence>MASWLSFNFWRPPLSNDGHEDRPVKSRWLGSSRAIQFDDGQRVSIPDVILDKHKSFLSMWAGAHVLLMMNIPYHVSHVIVHYLYMDEYQNLKVQRPTEVERNIVDFTTAVYTHNVCIKYRLTGLRQMAGERIVVYGDNLSFIDIVKTLSNKPFESMMITGQLLDYVCLRASKEGQVLSEKSTAEIQGAMKGTMAGILCQKIASLEAENQALRSVLGKK</sequence>
<accession>A0AAE8SLA5</accession>
<dbReference type="PANTHER" id="PTHR37538:SF4">
    <property type="entry name" value="PITSLRE SERINE_THREONINE-PROTEIN KINASE CDC2L1"/>
    <property type="match status" value="1"/>
</dbReference>
<organism evidence="1 2">
    <name type="scientific">Fusarium torulosum</name>
    <dbReference type="NCBI Taxonomy" id="33205"/>
    <lineage>
        <taxon>Eukaryota</taxon>
        <taxon>Fungi</taxon>
        <taxon>Dikarya</taxon>
        <taxon>Ascomycota</taxon>
        <taxon>Pezizomycotina</taxon>
        <taxon>Sordariomycetes</taxon>
        <taxon>Hypocreomycetidae</taxon>
        <taxon>Hypocreales</taxon>
        <taxon>Nectriaceae</taxon>
        <taxon>Fusarium</taxon>
    </lineage>
</organism>